<proteinExistence type="predicted"/>
<dbReference type="SMART" id="SM00345">
    <property type="entry name" value="HTH_GNTR"/>
    <property type="match status" value="1"/>
</dbReference>
<dbReference type="PANTHER" id="PTHR43537">
    <property type="entry name" value="TRANSCRIPTIONAL REGULATOR, GNTR FAMILY"/>
    <property type="match status" value="1"/>
</dbReference>
<dbReference type="GO" id="GO:0003700">
    <property type="term" value="F:DNA-binding transcription factor activity"/>
    <property type="evidence" value="ECO:0007669"/>
    <property type="project" value="InterPro"/>
</dbReference>
<keyword evidence="2" id="KW-0238">DNA-binding</keyword>
<feature type="domain" description="HTH gntR-type" evidence="4">
    <location>
        <begin position="21"/>
        <end position="88"/>
    </location>
</feature>
<protein>
    <submittedName>
        <fullName evidence="5">Transcriptional regulator, GntR family</fullName>
    </submittedName>
</protein>
<dbReference type="Proteomes" id="UP000003434">
    <property type="component" value="Unassembled WGS sequence"/>
</dbReference>
<dbReference type="GO" id="GO:0003677">
    <property type="term" value="F:DNA binding"/>
    <property type="evidence" value="ECO:0007669"/>
    <property type="project" value="UniProtKB-KW"/>
</dbReference>
<dbReference type="AlphaFoldDB" id="E6LQR2"/>
<keyword evidence="1" id="KW-0805">Transcription regulation</keyword>
<dbReference type="EMBL" id="AEPW01000088">
    <property type="protein sequence ID" value="EFU75824.1"/>
    <property type="molecule type" value="Genomic_DNA"/>
</dbReference>
<dbReference type="SUPFAM" id="SSF46785">
    <property type="entry name" value="Winged helix' DNA-binding domain"/>
    <property type="match status" value="1"/>
</dbReference>
<evidence type="ECO:0000256" key="1">
    <source>
        <dbReference type="ARBA" id="ARBA00023015"/>
    </source>
</evidence>
<dbReference type="InterPro" id="IPR036390">
    <property type="entry name" value="WH_DNA-bd_sf"/>
</dbReference>
<dbReference type="Pfam" id="PF00392">
    <property type="entry name" value="GntR"/>
    <property type="match status" value="1"/>
</dbReference>
<gene>
    <name evidence="5" type="ORF">HMPREF0381_2297</name>
</gene>
<name>E6LQR2_9FIRM</name>
<dbReference type="eggNOG" id="COG1802">
    <property type="taxonomic scope" value="Bacteria"/>
</dbReference>
<dbReference type="HOGENOM" id="CLU_017584_5_2_9"/>
<evidence type="ECO:0000259" key="4">
    <source>
        <dbReference type="PROSITE" id="PS50949"/>
    </source>
</evidence>
<dbReference type="PANTHER" id="PTHR43537:SF45">
    <property type="entry name" value="GNTR FAMILY REGULATORY PROTEIN"/>
    <property type="match status" value="1"/>
</dbReference>
<sequence length="243" mass="28454">MNLEKKLSKYKNKFILKRKSEDTKQYVYRILSTLILNMILTPGQRLNEQKLALFMDVSRTPLHDTFTKLSKNNLVDIIPMKGSFVSKVDKKRIYNAVWLNVQLCISMIHGIFITDVKKSELNILNEILIQLEYNYTHGDFLRASRSLVQFYHHLFILGGNFEILWSKLYEYESDLFRLYSLALRDSKFSYNIHKILLSITNALIKRDNDLACQLFSQHMASMLDIVDLLIDDNLNVLESFTSA</sequence>
<evidence type="ECO:0000313" key="5">
    <source>
        <dbReference type="EMBL" id="EFU75824.1"/>
    </source>
</evidence>
<comment type="caution">
    <text evidence="5">The sequence shown here is derived from an EMBL/GenBank/DDBJ whole genome shotgun (WGS) entry which is preliminary data.</text>
</comment>
<dbReference type="Gene3D" id="1.10.10.10">
    <property type="entry name" value="Winged helix-like DNA-binding domain superfamily/Winged helix DNA-binding domain"/>
    <property type="match status" value="1"/>
</dbReference>
<dbReference type="RefSeq" id="WP_008752061.1">
    <property type="nucleotide sequence ID" value="NZ_GL622296.1"/>
</dbReference>
<dbReference type="InterPro" id="IPR000524">
    <property type="entry name" value="Tscrpt_reg_HTH_GntR"/>
</dbReference>
<evidence type="ECO:0000256" key="3">
    <source>
        <dbReference type="ARBA" id="ARBA00023163"/>
    </source>
</evidence>
<dbReference type="PROSITE" id="PS50949">
    <property type="entry name" value="HTH_GNTR"/>
    <property type="match status" value="1"/>
</dbReference>
<evidence type="ECO:0000313" key="6">
    <source>
        <dbReference type="Proteomes" id="UP000003434"/>
    </source>
</evidence>
<keyword evidence="3" id="KW-0804">Transcription</keyword>
<evidence type="ECO:0000256" key="2">
    <source>
        <dbReference type="ARBA" id="ARBA00023125"/>
    </source>
</evidence>
<organism evidence="5 6">
    <name type="scientific">Lachnoanaerobaculum saburreum DSM 3986</name>
    <dbReference type="NCBI Taxonomy" id="887325"/>
    <lineage>
        <taxon>Bacteria</taxon>
        <taxon>Bacillati</taxon>
        <taxon>Bacillota</taxon>
        <taxon>Clostridia</taxon>
        <taxon>Lachnospirales</taxon>
        <taxon>Lachnospiraceae</taxon>
        <taxon>Lachnoanaerobaculum</taxon>
    </lineage>
</organism>
<dbReference type="InterPro" id="IPR036388">
    <property type="entry name" value="WH-like_DNA-bd_sf"/>
</dbReference>
<reference evidence="5 6" key="1">
    <citation type="submission" date="2010-12" db="EMBL/GenBank/DDBJ databases">
        <authorList>
            <person name="Muzny D."/>
            <person name="Qin X."/>
            <person name="Deng J."/>
            <person name="Jiang H."/>
            <person name="Liu Y."/>
            <person name="Qu J."/>
            <person name="Song X.-Z."/>
            <person name="Zhang L."/>
            <person name="Thornton R."/>
            <person name="Coyle M."/>
            <person name="Francisco L."/>
            <person name="Jackson L."/>
            <person name="Javaid M."/>
            <person name="Korchina V."/>
            <person name="Kovar C."/>
            <person name="Mata R."/>
            <person name="Mathew T."/>
            <person name="Ngo R."/>
            <person name="Nguyen L."/>
            <person name="Nguyen N."/>
            <person name="Okwuonu G."/>
            <person name="Ongeri F."/>
            <person name="Pham C."/>
            <person name="Simmons D."/>
            <person name="Wilczek-Boney K."/>
            <person name="Hale W."/>
            <person name="Jakkamsetti A."/>
            <person name="Pham P."/>
            <person name="Ruth R."/>
            <person name="San Lucas F."/>
            <person name="Warren J."/>
            <person name="Zhang J."/>
            <person name="Zhao Z."/>
            <person name="Zhou C."/>
            <person name="Zhu D."/>
            <person name="Lee S."/>
            <person name="Bess C."/>
            <person name="Blankenburg K."/>
            <person name="Forbes L."/>
            <person name="Fu Q."/>
            <person name="Gubbala S."/>
            <person name="Hirani K."/>
            <person name="Jayaseelan J.C."/>
            <person name="Lara F."/>
            <person name="Munidasa M."/>
            <person name="Palculict T."/>
            <person name="Patil S."/>
            <person name="Pu L.-L."/>
            <person name="Saada N."/>
            <person name="Tang L."/>
            <person name="Weissenberger G."/>
            <person name="Zhu Y."/>
            <person name="Hemphill L."/>
            <person name="Shang Y."/>
            <person name="Youmans B."/>
            <person name="Ayvaz T."/>
            <person name="Ross M."/>
            <person name="Santibanez J."/>
            <person name="Aqrawi P."/>
            <person name="Gross S."/>
            <person name="Joshi V."/>
            <person name="Fowler G."/>
            <person name="Nazareth L."/>
            <person name="Reid J."/>
            <person name="Worley K."/>
            <person name="Petrosino J."/>
            <person name="Highlander S."/>
            <person name="Gibbs R."/>
        </authorList>
    </citation>
    <scope>NUCLEOTIDE SEQUENCE [LARGE SCALE GENOMIC DNA]</scope>
    <source>
        <strain evidence="5 6">DSM 3986</strain>
    </source>
</reference>
<accession>E6LQR2</accession>